<dbReference type="PANTHER" id="PTHR31497">
    <property type="entry name" value="AUTOCRINE PROLIFERATION REPRESSOR PROTEIN A"/>
    <property type="match status" value="1"/>
</dbReference>
<dbReference type="SUPFAM" id="SSF53474">
    <property type="entry name" value="alpha/beta-Hydrolases"/>
    <property type="match status" value="1"/>
</dbReference>
<feature type="signal peptide" evidence="2">
    <location>
        <begin position="1"/>
        <end position="20"/>
    </location>
</feature>
<dbReference type="PANTHER" id="PTHR31497:SF0">
    <property type="entry name" value="AUTOCRINE PROLIFERATION REPRESSOR PROTEIN A"/>
    <property type="match status" value="1"/>
</dbReference>
<organism evidence="3 4">
    <name type="scientific">Rouxiella aceris</name>
    <dbReference type="NCBI Taxonomy" id="2703884"/>
    <lineage>
        <taxon>Bacteria</taxon>
        <taxon>Pseudomonadati</taxon>
        <taxon>Pseudomonadota</taxon>
        <taxon>Gammaproteobacteria</taxon>
        <taxon>Enterobacterales</taxon>
        <taxon>Yersiniaceae</taxon>
        <taxon>Rouxiella</taxon>
    </lineage>
</organism>
<dbReference type="AlphaFoldDB" id="A0A848MMP4"/>
<feature type="chain" id="PRO_5032478247" evidence="2">
    <location>
        <begin position="21"/>
        <end position="492"/>
    </location>
</feature>
<evidence type="ECO:0000256" key="1">
    <source>
        <dbReference type="SAM" id="MobiDB-lite"/>
    </source>
</evidence>
<evidence type="ECO:0000313" key="3">
    <source>
        <dbReference type="EMBL" id="NMP28320.1"/>
    </source>
</evidence>
<evidence type="ECO:0000256" key="2">
    <source>
        <dbReference type="SAM" id="SignalP"/>
    </source>
</evidence>
<accession>A0A848MMP4</accession>
<protein>
    <submittedName>
        <fullName evidence="3">PhoPQ-regulated protein</fullName>
    </submittedName>
</protein>
<keyword evidence="4" id="KW-1185">Reference proteome</keyword>
<proteinExistence type="predicted"/>
<name>A0A848MMP4_9GAMM</name>
<dbReference type="EMBL" id="JAADJU010000008">
    <property type="protein sequence ID" value="NMP28320.1"/>
    <property type="molecule type" value="Genomic_DNA"/>
</dbReference>
<dbReference type="InterPro" id="IPR009199">
    <property type="entry name" value="PhoPQ-act_pathogen-rel_PqaA"/>
</dbReference>
<dbReference type="InterPro" id="IPR029058">
    <property type="entry name" value="AB_hydrolase_fold"/>
</dbReference>
<dbReference type="Gene3D" id="3.40.50.1820">
    <property type="entry name" value="alpha/beta hydrolase"/>
    <property type="match status" value="1"/>
</dbReference>
<sequence>MKINSYLIIPALVFSFPSLSQTTFSQSMSQSDDPGYSHVLPDYRQALAAQPLDYRLIKEEKQPDISLKYYQLNSQTWSPQHQVSPEKWQHNVIFYIPAHPQNQRALVIINNGTNNASSSMSASPPTDFTTEMLTRLARETQTIVIAVSDIPNQYLTFENDGKPRREDDSVARSWALFMQAPPQYQTLPLQVPMSGAVSQTLSLAEQELKAWHIKRFILSGISKRGWTSWLTAIADPRVDAIVPFVIDLLNQREALTHMYKSYGGNWPIAFFPYYNEKIDTQITSPQFAQLMQIQDPLAYANSSYKHRLAIPKYIVNASGDDFYTPDNSRFYYDKLPGQKSLRVVPNSSHYGVKTVATETLIPFVKRIQQNKALPAISVTQEKKTGEETLKIFFSESPVSIKLWSANNPLARDFRYACNIRYHASDIPLADNHNLTVKLVDPTRGWTASFVEATFKDGYVSTTPVVISTDEVYPATPPEKGGPACQTLPGRGL</sequence>
<dbReference type="PIRSF" id="PIRSF014728">
    <property type="entry name" value="PqaA"/>
    <property type="match status" value="1"/>
</dbReference>
<dbReference type="RefSeq" id="WP_169404024.1">
    <property type="nucleotide sequence ID" value="NZ_JAADJU010000008.1"/>
</dbReference>
<reference evidence="3 4" key="1">
    <citation type="submission" date="2020-01" db="EMBL/GenBank/DDBJ databases">
        <authorList>
            <person name="Lee S.D."/>
        </authorList>
    </citation>
    <scope>NUCLEOTIDE SEQUENCE [LARGE SCALE GENOMIC DNA]</scope>
    <source>
        <strain evidence="3 4">SAP-1</strain>
    </source>
</reference>
<reference evidence="3 4" key="2">
    <citation type="submission" date="2020-06" db="EMBL/GenBank/DDBJ databases">
        <title>Polyphasic characterization of a Rahnella strain isolated from tree sap.</title>
        <authorList>
            <person name="Kim I.S."/>
        </authorList>
    </citation>
    <scope>NUCLEOTIDE SEQUENCE [LARGE SCALE GENOMIC DNA]</scope>
    <source>
        <strain evidence="3 4">SAP-1</strain>
    </source>
</reference>
<comment type="caution">
    <text evidence="3">The sequence shown here is derived from an EMBL/GenBank/DDBJ whole genome shotgun (WGS) entry which is preliminary data.</text>
</comment>
<keyword evidence="2" id="KW-0732">Signal</keyword>
<feature type="region of interest" description="Disordered" evidence="1">
    <location>
        <begin position="473"/>
        <end position="492"/>
    </location>
</feature>
<gene>
    <name evidence="3" type="ORF">GW590_15770</name>
</gene>
<evidence type="ECO:0000313" key="4">
    <source>
        <dbReference type="Proteomes" id="UP000585363"/>
    </source>
</evidence>
<dbReference type="Pfam" id="PF10142">
    <property type="entry name" value="PhoPQ_related"/>
    <property type="match status" value="1"/>
</dbReference>
<dbReference type="Proteomes" id="UP000585363">
    <property type="component" value="Unassembled WGS sequence"/>
</dbReference>